<dbReference type="RefSeq" id="XP_047758487.1">
    <property type="nucleotide sequence ID" value="XM_047901697.1"/>
</dbReference>
<gene>
    <name evidence="2" type="ORF">CLAFUR5_02549</name>
</gene>
<dbReference type="GeneID" id="71982427"/>
<feature type="region of interest" description="Disordered" evidence="1">
    <location>
        <begin position="1"/>
        <end position="29"/>
    </location>
</feature>
<accession>A0A9Q8LAW3</accession>
<dbReference type="Proteomes" id="UP000756132">
    <property type="component" value="Chromosome 2"/>
</dbReference>
<protein>
    <submittedName>
        <fullName evidence="2">Uncharacterized protein</fullName>
    </submittedName>
</protein>
<reference evidence="2" key="2">
    <citation type="journal article" date="2022" name="Microb. Genom.">
        <title>A chromosome-scale genome assembly of the tomato pathogen Cladosporium fulvum reveals a compartmentalized genome architecture and the presence of a dispensable chromosome.</title>
        <authorList>
            <person name="Zaccaron A.Z."/>
            <person name="Chen L.H."/>
            <person name="Samaras A."/>
            <person name="Stergiopoulos I."/>
        </authorList>
    </citation>
    <scope>NUCLEOTIDE SEQUENCE</scope>
    <source>
        <strain evidence="2">Race5_Kim</strain>
    </source>
</reference>
<sequence length="268" mass="29385">MFNKLADKLDRLAGVQPANSNTPTQQPYYPATQQNLQHQPHNIPAPPYGYGYSQQAQYNHAQQHLNGPLQQPQLQPYRPQGPIPIPHPQLQPHQHPLPRFHITKTSVHNLSTTQPFLTLTHTSNHLTLTHPSDGSTLGTLHFHSLSSNSIDYALNGSSPGSSSLKDPSQGLGFGGWKFRPILLGGGRGEKRSWKMKETRADGVLKDSSSNVVAKLEEGVLTFERMGLGEGECDEIVVTAVAIVERSWRDEKELSQVVKMTDALGGLGG</sequence>
<dbReference type="AlphaFoldDB" id="A0A9Q8LAW3"/>
<organism evidence="2 3">
    <name type="scientific">Passalora fulva</name>
    <name type="common">Tomato leaf mold</name>
    <name type="synonym">Cladosporium fulvum</name>
    <dbReference type="NCBI Taxonomy" id="5499"/>
    <lineage>
        <taxon>Eukaryota</taxon>
        <taxon>Fungi</taxon>
        <taxon>Dikarya</taxon>
        <taxon>Ascomycota</taxon>
        <taxon>Pezizomycotina</taxon>
        <taxon>Dothideomycetes</taxon>
        <taxon>Dothideomycetidae</taxon>
        <taxon>Mycosphaerellales</taxon>
        <taxon>Mycosphaerellaceae</taxon>
        <taxon>Fulvia</taxon>
    </lineage>
</organism>
<reference evidence="2" key="1">
    <citation type="submission" date="2021-12" db="EMBL/GenBank/DDBJ databases">
        <authorList>
            <person name="Zaccaron A."/>
            <person name="Stergiopoulos I."/>
        </authorList>
    </citation>
    <scope>NUCLEOTIDE SEQUENCE</scope>
    <source>
        <strain evidence="2">Race5_Kim</strain>
    </source>
</reference>
<dbReference type="OrthoDB" id="3644557at2759"/>
<feature type="compositionally biased region" description="Basic and acidic residues" evidence="1">
    <location>
        <begin position="1"/>
        <end position="11"/>
    </location>
</feature>
<evidence type="ECO:0000256" key="1">
    <source>
        <dbReference type="SAM" id="MobiDB-lite"/>
    </source>
</evidence>
<evidence type="ECO:0000313" key="3">
    <source>
        <dbReference type="Proteomes" id="UP000756132"/>
    </source>
</evidence>
<evidence type="ECO:0000313" key="2">
    <source>
        <dbReference type="EMBL" id="UJO14121.1"/>
    </source>
</evidence>
<dbReference type="KEGG" id="ffu:CLAFUR5_02549"/>
<dbReference type="EMBL" id="CP090164">
    <property type="protein sequence ID" value="UJO14121.1"/>
    <property type="molecule type" value="Genomic_DNA"/>
</dbReference>
<keyword evidence="3" id="KW-1185">Reference proteome</keyword>
<proteinExistence type="predicted"/>
<name>A0A9Q8LAW3_PASFU</name>